<sequence>MSQADSSLQDISVTSSLATLRQNSLWIIGGAVVLSMCAWTICQFITLDFQAESRISLQPKIISPASANYEAPEGRQLSLDGMKAQIEFLTSGELLNDVSENLNLTENTEFNPNKRSIWARALFYFGLRSGSVDSKPDERVLQNLRNGLHVYNVRGTRLIAVQYSSPNAHTAAEVANAVADSYIAMENAQNNNNSDSMAAWLASEIADLHDKLGDTEKRLSDHQAANRLRSSQPDTDDIATKHSEVLAEISRLRAERSASEASADIVSQALASGNITGNLPDGMAQGTMQRLIELRLGLNSEIASLSVTLLDGHPRIKSLRSQLVDLNRQINAEGRKLLTSLNSATQIAQTRENDLNRELDRLNAELAHARAPQLEVQALEREASAQRELLESYQKRYAELKALANPSAMAVVSEIFTRAEVPTKPYFPKTLPVIITTFLLSLLLLAVSVLLREMFKRRSRIIGVDENFVVAEEIKMPAIGAAGDIDSASAVTISGLKNRRWTSPLRFQETIATKESLIDMSENPNSVKAVADGLIALKSKRIIAVSPEGDDASIVTVKFVRELADRGNRVILVDMTAIGTLGRAMLDGGNRSGITDLLAGERRFGDTIHTDHYSQAHIMPLGKVVPATAMRSAERLPHILDALETVYDFVVVECGPSTAQQIACIFDRSAVVIMNIVDPNDDRVITAAMDMDQSGYEDVIIVMDNLKRSSELKNGIPQTAA</sequence>
<evidence type="ECO:0000313" key="3">
    <source>
        <dbReference type="EMBL" id="MDR6431237.1"/>
    </source>
</evidence>
<feature type="transmembrane region" description="Helical" evidence="2">
    <location>
        <begin position="431"/>
        <end position="451"/>
    </location>
</feature>
<dbReference type="InterPro" id="IPR050445">
    <property type="entry name" value="Bact_polysacc_biosynth/exp"/>
</dbReference>
<dbReference type="InterPro" id="IPR027417">
    <property type="entry name" value="P-loop_NTPase"/>
</dbReference>
<dbReference type="EMBL" id="JAVDQT010000001">
    <property type="protein sequence ID" value="MDR6431237.1"/>
    <property type="molecule type" value="Genomic_DNA"/>
</dbReference>
<organism evidence="3 4">
    <name type="scientific">Brucella pseudogrignonensis</name>
    <dbReference type="NCBI Taxonomy" id="419475"/>
    <lineage>
        <taxon>Bacteria</taxon>
        <taxon>Pseudomonadati</taxon>
        <taxon>Pseudomonadota</taxon>
        <taxon>Alphaproteobacteria</taxon>
        <taxon>Hyphomicrobiales</taxon>
        <taxon>Brucellaceae</taxon>
        <taxon>Brucella/Ochrobactrum group</taxon>
        <taxon>Brucella</taxon>
    </lineage>
</organism>
<dbReference type="PANTHER" id="PTHR32309:SF13">
    <property type="entry name" value="FERRIC ENTEROBACTIN TRANSPORT PROTEIN FEPE"/>
    <property type="match status" value="1"/>
</dbReference>
<keyword evidence="2" id="KW-0812">Transmembrane</keyword>
<evidence type="ECO:0000313" key="4">
    <source>
        <dbReference type="Proteomes" id="UP001184614"/>
    </source>
</evidence>
<name>A0ABU1M5B1_9HYPH</name>
<evidence type="ECO:0000256" key="2">
    <source>
        <dbReference type="SAM" id="Phobius"/>
    </source>
</evidence>
<comment type="caution">
    <text evidence="3">The sequence shown here is derived from an EMBL/GenBank/DDBJ whole genome shotgun (WGS) entry which is preliminary data.</text>
</comment>
<dbReference type="PANTHER" id="PTHR32309">
    <property type="entry name" value="TYROSINE-PROTEIN KINASE"/>
    <property type="match status" value="1"/>
</dbReference>
<feature type="transmembrane region" description="Helical" evidence="2">
    <location>
        <begin position="25"/>
        <end position="46"/>
    </location>
</feature>
<evidence type="ECO:0000256" key="1">
    <source>
        <dbReference type="SAM" id="Coils"/>
    </source>
</evidence>
<dbReference type="Proteomes" id="UP001184614">
    <property type="component" value="Unassembled WGS sequence"/>
</dbReference>
<dbReference type="Gene3D" id="3.40.50.300">
    <property type="entry name" value="P-loop containing nucleotide triphosphate hydrolases"/>
    <property type="match status" value="1"/>
</dbReference>
<dbReference type="RefSeq" id="WP_310010437.1">
    <property type="nucleotide sequence ID" value="NZ_JAVDQT010000001.1"/>
</dbReference>
<reference evidence="3 4" key="1">
    <citation type="submission" date="2023-07" db="EMBL/GenBank/DDBJ databases">
        <title>Sorghum-associated microbial communities from plants grown in Nebraska, USA.</title>
        <authorList>
            <person name="Schachtman D."/>
        </authorList>
    </citation>
    <scope>NUCLEOTIDE SEQUENCE [LARGE SCALE GENOMIC DNA]</scope>
    <source>
        <strain evidence="3 4">DS1730</strain>
    </source>
</reference>
<protein>
    <submittedName>
        <fullName evidence="3">Uncharacterized protein involved in exopolysaccharide biosynthesis/Mrp family chromosome partitioning ATPase</fullName>
    </submittedName>
</protein>
<feature type="coiled-coil region" evidence="1">
    <location>
        <begin position="316"/>
        <end position="403"/>
    </location>
</feature>
<keyword evidence="4" id="KW-1185">Reference proteome</keyword>
<accession>A0ABU1M5B1</accession>
<gene>
    <name evidence="3" type="ORF">J2782_000942</name>
</gene>
<proteinExistence type="predicted"/>
<keyword evidence="1" id="KW-0175">Coiled coil</keyword>
<dbReference type="SUPFAM" id="SSF52540">
    <property type="entry name" value="P-loop containing nucleoside triphosphate hydrolases"/>
    <property type="match status" value="1"/>
</dbReference>
<keyword evidence="2" id="KW-0472">Membrane</keyword>
<keyword evidence="2" id="KW-1133">Transmembrane helix</keyword>